<reference evidence="3 4" key="1">
    <citation type="submission" date="2015-07" db="EMBL/GenBank/DDBJ databases">
        <title>Genome analysis of myxobacterium Chondromyces crocatus Cm c5 reveals a high potential for natural compound synthesis and the genetic basis for the loss of fruiting body formation.</title>
        <authorList>
            <person name="Zaburannyi N."/>
            <person name="Bunk B."/>
            <person name="Maier J."/>
            <person name="Overmann J."/>
            <person name="Mueller R."/>
        </authorList>
    </citation>
    <scope>NUCLEOTIDE SEQUENCE [LARGE SCALE GENOMIC DNA]</scope>
    <source>
        <strain evidence="3 4">Cm c5</strain>
    </source>
</reference>
<dbReference type="InterPro" id="IPR011047">
    <property type="entry name" value="Quinoprotein_ADH-like_sf"/>
</dbReference>
<evidence type="ECO:0000313" key="4">
    <source>
        <dbReference type="Proteomes" id="UP000067626"/>
    </source>
</evidence>
<feature type="domain" description="Pyrrolo-quinoline quinone repeat" evidence="2">
    <location>
        <begin position="265"/>
        <end position="366"/>
    </location>
</feature>
<dbReference type="InterPro" id="IPR015943">
    <property type="entry name" value="WD40/YVTN_repeat-like_dom_sf"/>
</dbReference>
<evidence type="ECO:0000256" key="1">
    <source>
        <dbReference type="SAM" id="Phobius"/>
    </source>
</evidence>
<dbReference type="InterPro" id="IPR002372">
    <property type="entry name" value="PQQ_rpt_dom"/>
</dbReference>
<feature type="transmembrane region" description="Helical" evidence="1">
    <location>
        <begin position="40"/>
        <end position="62"/>
    </location>
</feature>
<dbReference type="Gene3D" id="2.130.10.10">
    <property type="entry name" value="YVTN repeat-like/Quinoprotein amine dehydrogenase"/>
    <property type="match status" value="2"/>
</dbReference>
<dbReference type="STRING" id="52.CMC5_048640"/>
<keyword evidence="1" id="KW-0812">Transmembrane</keyword>
<dbReference type="PANTHER" id="PTHR34512">
    <property type="entry name" value="CELL SURFACE PROTEIN"/>
    <property type="match status" value="1"/>
</dbReference>
<organism evidence="3 4">
    <name type="scientific">Chondromyces crocatus</name>
    <dbReference type="NCBI Taxonomy" id="52"/>
    <lineage>
        <taxon>Bacteria</taxon>
        <taxon>Pseudomonadati</taxon>
        <taxon>Myxococcota</taxon>
        <taxon>Polyangia</taxon>
        <taxon>Polyangiales</taxon>
        <taxon>Polyangiaceae</taxon>
        <taxon>Chondromyces</taxon>
    </lineage>
</organism>
<name>A0A0K1EJE9_CHOCO</name>
<evidence type="ECO:0000313" key="3">
    <source>
        <dbReference type="EMBL" id="AKT40708.1"/>
    </source>
</evidence>
<dbReference type="PANTHER" id="PTHR34512:SF30">
    <property type="entry name" value="OUTER MEMBRANE PROTEIN ASSEMBLY FACTOR BAMB"/>
    <property type="match status" value="1"/>
</dbReference>
<keyword evidence="1" id="KW-1133">Transmembrane helix</keyword>
<gene>
    <name evidence="3" type="ORF">CMC5_048640</name>
</gene>
<proteinExistence type="predicted"/>
<dbReference type="Pfam" id="PF13360">
    <property type="entry name" value="PQQ_2"/>
    <property type="match status" value="2"/>
</dbReference>
<dbReference type="AlphaFoldDB" id="A0A0K1EJE9"/>
<dbReference type="KEGG" id="ccro:CMC5_048640"/>
<dbReference type="OrthoDB" id="5496784at2"/>
<keyword evidence="4" id="KW-1185">Reference proteome</keyword>
<dbReference type="InterPro" id="IPR018391">
    <property type="entry name" value="PQQ_b-propeller_rpt"/>
</dbReference>
<feature type="domain" description="Pyrrolo-quinoline quinone repeat" evidence="2">
    <location>
        <begin position="122"/>
        <end position="213"/>
    </location>
</feature>
<dbReference type="PATRIC" id="fig|52.7.peg.5375"/>
<dbReference type="SMART" id="SM00564">
    <property type="entry name" value="PQQ"/>
    <property type="match status" value="3"/>
</dbReference>
<keyword evidence="1" id="KW-0472">Membrane</keyword>
<dbReference type="RefSeq" id="WP_082362736.1">
    <property type="nucleotide sequence ID" value="NZ_CP012159.1"/>
</dbReference>
<dbReference type="Proteomes" id="UP000067626">
    <property type="component" value="Chromosome"/>
</dbReference>
<sequence length="372" mass="38076">MRWCKGCAAAVEGEPSENVRCPQCGADNPPLQLPPAVSPAVRMLAVGGMVALALGFAVLFFIQVEPPPDGTRPSRGALSARTPSRALRGLALEVYRDDLCFVDANGDGTLDPVVWMSDGKDQSRVAVVDGRTGEGIWASPAGKGRHVLGCADTDTILAGAGHASLRALDARTGAERWSVDLPGQPEALSVGEGCITVLSRGGVATGLQRATGAMIACPSAPTPDAFAGPRWDRTKNPRLVPVGELSLRLSAATEGAPKLTLEALKAGTVVWTRPLDARAPGASPELMLVVAGGIVIVAGSDGGGAGRMRFVGIDVGSGNVLYERPAGWAGPHIPAMDASDGRLVVIAGGSLRAIDIPTGEEAWQAVAPASLP</sequence>
<evidence type="ECO:0000259" key="2">
    <source>
        <dbReference type="Pfam" id="PF13360"/>
    </source>
</evidence>
<dbReference type="EMBL" id="CP012159">
    <property type="protein sequence ID" value="AKT40708.1"/>
    <property type="molecule type" value="Genomic_DNA"/>
</dbReference>
<dbReference type="SUPFAM" id="SSF50998">
    <property type="entry name" value="Quinoprotein alcohol dehydrogenase-like"/>
    <property type="match status" value="1"/>
</dbReference>
<protein>
    <submittedName>
        <fullName evidence="3">Quinonprotein</fullName>
    </submittedName>
</protein>
<accession>A0A0K1EJE9</accession>